<accession>A0ABQ7YYH9</accession>
<gene>
    <name evidence="2" type="ORF">HID58_070324</name>
</gene>
<dbReference type="InterPro" id="IPR004314">
    <property type="entry name" value="Neprosin"/>
</dbReference>
<organism evidence="2 3">
    <name type="scientific">Brassica napus</name>
    <name type="common">Rape</name>
    <dbReference type="NCBI Taxonomy" id="3708"/>
    <lineage>
        <taxon>Eukaryota</taxon>
        <taxon>Viridiplantae</taxon>
        <taxon>Streptophyta</taxon>
        <taxon>Embryophyta</taxon>
        <taxon>Tracheophyta</taxon>
        <taxon>Spermatophyta</taxon>
        <taxon>Magnoliopsida</taxon>
        <taxon>eudicotyledons</taxon>
        <taxon>Gunneridae</taxon>
        <taxon>Pentapetalae</taxon>
        <taxon>rosids</taxon>
        <taxon>malvids</taxon>
        <taxon>Brassicales</taxon>
        <taxon>Brassicaceae</taxon>
        <taxon>Brassiceae</taxon>
        <taxon>Brassica</taxon>
    </lineage>
</organism>
<dbReference type="Pfam" id="PF03080">
    <property type="entry name" value="Neprosin"/>
    <property type="match status" value="1"/>
</dbReference>
<reference evidence="2 3" key="1">
    <citation type="submission" date="2021-05" db="EMBL/GenBank/DDBJ databases">
        <title>Genome Assembly of Synthetic Allotetraploid Brassica napus Reveals Homoeologous Exchanges between Subgenomes.</title>
        <authorList>
            <person name="Davis J.T."/>
        </authorList>
    </citation>
    <scope>NUCLEOTIDE SEQUENCE [LARGE SCALE GENOMIC DNA]</scope>
    <source>
        <strain evidence="3">cv. Da-Ae</strain>
        <tissue evidence="2">Seedling</tissue>
    </source>
</reference>
<evidence type="ECO:0000313" key="3">
    <source>
        <dbReference type="Proteomes" id="UP000824890"/>
    </source>
</evidence>
<keyword evidence="3" id="KW-1185">Reference proteome</keyword>
<protein>
    <recommendedName>
        <fullName evidence="1">Neprosin PEP catalytic domain-containing protein</fullName>
    </recommendedName>
</protein>
<dbReference type="PROSITE" id="PS52045">
    <property type="entry name" value="NEPROSIN_PEP_CD"/>
    <property type="match status" value="1"/>
</dbReference>
<evidence type="ECO:0000259" key="1">
    <source>
        <dbReference type="PROSITE" id="PS52045"/>
    </source>
</evidence>
<name>A0ABQ7YYH9_BRANA</name>
<feature type="domain" description="Neprosin PEP catalytic" evidence="1">
    <location>
        <begin position="1"/>
        <end position="103"/>
    </location>
</feature>
<dbReference type="EMBL" id="JAGKQM010000016">
    <property type="protein sequence ID" value="KAH0872962.1"/>
    <property type="molecule type" value="Genomic_DNA"/>
</dbReference>
<comment type="caution">
    <text evidence="2">The sequence shown here is derived from an EMBL/GenBank/DDBJ whole genome shotgun (WGS) entry which is preliminary data.</text>
</comment>
<dbReference type="Proteomes" id="UP000824890">
    <property type="component" value="Unassembled WGS sequence"/>
</dbReference>
<sequence>SNTNNRTGGYNLEESGFIQIKWKMVYGLYKSACVFLLAYARYQRLSKYIIYHWPLELLSILVDHVIAVVWGGEIIDSHMFGRHTKNQMGSGNFPKESLRKRYF</sequence>
<feature type="non-terminal residue" evidence="2">
    <location>
        <position position="1"/>
    </location>
</feature>
<evidence type="ECO:0000313" key="2">
    <source>
        <dbReference type="EMBL" id="KAH0872962.1"/>
    </source>
</evidence>
<proteinExistence type="predicted"/>